<sequence length="44" mass="5384">MGKNVRIGIGLIFWRAERLPKGRYGHYLFIFIFIFYLRQVIHED</sequence>
<dbReference type="AlphaFoldDB" id="A0A1L0AS75"/>
<evidence type="ECO:0000256" key="1">
    <source>
        <dbReference type="SAM" id="Phobius"/>
    </source>
</evidence>
<keyword evidence="1" id="KW-0812">Transmembrane</keyword>
<dbReference type="Proteomes" id="UP000183794">
    <property type="component" value="Unassembled WGS sequence"/>
</dbReference>
<evidence type="ECO:0000313" key="2">
    <source>
        <dbReference type="EMBL" id="SGZ19970.1"/>
    </source>
</evidence>
<gene>
    <name evidence="2" type="ORF">NVI5450_4824</name>
</gene>
<keyword evidence="1" id="KW-1133">Transmembrane helix</keyword>
<protein>
    <submittedName>
        <fullName evidence="2">Uncharacterized protein</fullName>
    </submittedName>
</protein>
<reference evidence="2 3" key="1">
    <citation type="submission" date="2016-11" db="EMBL/GenBank/DDBJ databases">
        <authorList>
            <person name="Jaros S."/>
            <person name="Januszkiewicz K."/>
            <person name="Wedrychowicz H."/>
        </authorList>
    </citation>
    <scope>NUCLEOTIDE SEQUENCE [LARGE SCALE GENOMIC DNA]</scope>
    <source>
        <strain evidence="2">NVI 5450</strain>
    </source>
</reference>
<keyword evidence="1" id="KW-0472">Membrane</keyword>
<proteinExistence type="predicted"/>
<evidence type="ECO:0000313" key="3">
    <source>
        <dbReference type="Proteomes" id="UP000183794"/>
    </source>
</evidence>
<accession>A0A1L0AS75</accession>
<feature type="transmembrane region" description="Helical" evidence="1">
    <location>
        <begin position="24"/>
        <end position="41"/>
    </location>
</feature>
<organism evidence="2 3">
    <name type="scientific">Moritella viscosa</name>
    <dbReference type="NCBI Taxonomy" id="80854"/>
    <lineage>
        <taxon>Bacteria</taxon>
        <taxon>Pseudomonadati</taxon>
        <taxon>Pseudomonadota</taxon>
        <taxon>Gammaproteobacteria</taxon>
        <taxon>Alteromonadales</taxon>
        <taxon>Moritellaceae</taxon>
        <taxon>Moritella</taxon>
    </lineage>
</organism>
<dbReference type="EMBL" id="FPLD01000156">
    <property type="protein sequence ID" value="SGZ19970.1"/>
    <property type="molecule type" value="Genomic_DNA"/>
</dbReference>
<name>A0A1L0AS75_9GAMM</name>